<keyword evidence="2 5" id="KW-0812">Transmembrane</keyword>
<keyword evidence="6" id="KW-0489">Methyltransferase</keyword>
<feature type="transmembrane region" description="Helical" evidence="5">
    <location>
        <begin position="81"/>
        <end position="100"/>
    </location>
</feature>
<keyword evidence="7" id="KW-1185">Reference proteome</keyword>
<dbReference type="Pfam" id="PF04140">
    <property type="entry name" value="ICMT"/>
    <property type="match status" value="1"/>
</dbReference>
<dbReference type="GO" id="GO:0016020">
    <property type="term" value="C:membrane"/>
    <property type="evidence" value="ECO:0007669"/>
    <property type="project" value="UniProtKB-SubCell"/>
</dbReference>
<dbReference type="Proteomes" id="UP000825123">
    <property type="component" value="Chromosome"/>
</dbReference>
<dbReference type="RefSeq" id="WP_221286524.1">
    <property type="nucleotide sequence ID" value="NZ_AP024597.1"/>
</dbReference>
<dbReference type="InterPro" id="IPR052527">
    <property type="entry name" value="Metal_cation-efflux_comp"/>
</dbReference>
<dbReference type="InterPro" id="IPR007269">
    <property type="entry name" value="ICMT_MeTrfase"/>
</dbReference>
<sequence length="199" mass="23186">MIPIFANELNEVLFYTVFFVFYGADFVMTYGIPLTRGRREVRKRERKSFFIFFATMYFTVTFSFFFGYFSYYSGIGELPLLFLYVGTSLIIVGESFRLWAIFTLNKYFSPVVTVYSDHRVVTRGPYGYVRHPAYGGGAISLLGIALSTRSLFSLVLLLPAILVFNYRANIEERLLIESLGEEYVKYKSKVRKKFIPFLY</sequence>
<evidence type="ECO:0000256" key="5">
    <source>
        <dbReference type="SAM" id="Phobius"/>
    </source>
</evidence>
<evidence type="ECO:0000256" key="4">
    <source>
        <dbReference type="ARBA" id="ARBA00023136"/>
    </source>
</evidence>
<keyword evidence="4 5" id="KW-0472">Membrane</keyword>
<feature type="transmembrane region" description="Helical" evidence="5">
    <location>
        <begin position="12"/>
        <end position="28"/>
    </location>
</feature>
<evidence type="ECO:0000256" key="3">
    <source>
        <dbReference type="ARBA" id="ARBA00022989"/>
    </source>
</evidence>
<organism evidence="6 7">
    <name type="scientific">Stygiolobus caldivivus</name>
    <dbReference type="NCBI Taxonomy" id="2824673"/>
    <lineage>
        <taxon>Archaea</taxon>
        <taxon>Thermoproteota</taxon>
        <taxon>Thermoprotei</taxon>
        <taxon>Sulfolobales</taxon>
        <taxon>Sulfolobaceae</taxon>
        <taxon>Stygiolobus</taxon>
    </lineage>
</organism>
<protein>
    <submittedName>
        <fullName evidence="6">Isoprenylcysteine carboxyl methyltransferase</fullName>
    </submittedName>
</protein>
<gene>
    <name evidence="6" type="ORF">KN1_14170</name>
</gene>
<feature type="transmembrane region" description="Helical" evidence="5">
    <location>
        <begin position="151"/>
        <end position="168"/>
    </location>
</feature>
<dbReference type="Gene3D" id="1.20.120.1630">
    <property type="match status" value="1"/>
</dbReference>
<accession>A0A8D5U5U6</accession>
<dbReference type="PANTHER" id="PTHR43847">
    <property type="entry name" value="BLL3993 PROTEIN"/>
    <property type="match status" value="1"/>
</dbReference>
<comment type="subcellular location">
    <subcellularLocation>
        <location evidence="1">Membrane</location>
        <topology evidence="1">Multi-pass membrane protein</topology>
    </subcellularLocation>
</comment>
<dbReference type="AlphaFoldDB" id="A0A8D5U5U6"/>
<name>A0A8D5U5U6_9CREN</name>
<dbReference type="GeneID" id="66163135"/>
<keyword evidence="3 5" id="KW-1133">Transmembrane helix</keyword>
<evidence type="ECO:0000256" key="1">
    <source>
        <dbReference type="ARBA" id="ARBA00004141"/>
    </source>
</evidence>
<dbReference type="EMBL" id="AP024597">
    <property type="protein sequence ID" value="BCU70120.1"/>
    <property type="molecule type" value="Genomic_DNA"/>
</dbReference>
<reference evidence="6 7" key="1">
    <citation type="submission" date="2021-04" db="EMBL/GenBank/DDBJ databases">
        <title>Complete genome sequence of Stygiolobus sp. KN-1.</title>
        <authorList>
            <person name="Nakamura K."/>
            <person name="Sakai H."/>
            <person name="Kurosawa N."/>
        </authorList>
    </citation>
    <scope>NUCLEOTIDE SEQUENCE [LARGE SCALE GENOMIC DNA]</scope>
    <source>
        <strain evidence="6 7">KN-1</strain>
    </source>
</reference>
<proteinExistence type="predicted"/>
<evidence type="ECO:0000313" key="6">
    <source>
        <dbReference type="EMBL" id="BCU70120.1"/>
    </source>
</evidence>
<dbReference type="KEGG" id="csty:KN1_14170"/>
<dbReference type="GO" id="GO:0032259">
    <property type="term" value="P:methylation"/>
    <property type="evidence" value="ECO:0007669"/>
    <property type="project" value="UniProtKB-KW"/>
</dbReference>
<dbReference type="PANTHER" id="PTHR43847:SF1">
    <property type="entry name" value="BLL3993 PROTEIN"/>
    <property type="match status" value="1"/>
</dbReference>
<evidence type="ECO:0000256" key="2">
    <source>
        <dbReference type="ARBA" id="ARBA00022692"/>
    </source>
</evidence>
<keyword evidence="6" id="KW-0808">Transferase</keyword>
<evidence type="ECO:0000313" key="7">
    <source>
        <dbReference type="Proteomes" id="UP000825123"/>
    </source>
</evidence>
<feature type="transmembrane region" description="Helical" evidence="5">
    <location>
        <begin position="49"/>
        <end position="69"/>
    </location>
</feature>
<dbReference type="GO" id="GO:0004671">
    <property type="term" value="F:protein C-terminal S-isoprenylcysteine carboxyl O-methyltransferase activity"/>
    <property type="evidence" value="ECO:0007669"/>
    <property type="project" value="InterPro"/>
</dbReference>